<sequence>MSTDQTLPDRGTAASSAAANTNQCGSCQTTNTKESKFCAGCGQSLYEPCVSCNATVMLTQRFCGSCGADLDESLNAKRENNNSQIAKSVALVKENDHDQAIQILRSVIKTDDYRLSESIEKAEQVLQRVIHLRERTAADVAQLQDQAKAAAEASDHERVIACLEKLPKQLLSDDSAKLLQHSRSTIEQLMSLNAELQAAMKASNWKLLGHLVNRLLSLAPENPNYQKIAPKVAKRLFASAEKRFALHDFDSAADCLDAIPDCQRDEEFDTLVERITDLRWIVSEVDREPFATVGLGRLAVRLAKQTDTDESKKRVKDLAATIRKTPQLPHALNRWKGNASSWMGGEIGMLGQVTRINVSDELRLQMLKNPSGFCIAIGLAIQGMGKSRISDSFLPSKKGLLSSLTRKKSKSAWGIDLGTTGLRAVQLVDTPDGLSIQNIYTDVFDAPTDDQTGSAKQDQATPDKSVQGLQKFAQLHADMLADSPIWTNLSAPEIVNRLVKLPPLKDKVAAEALDQEVSRMIPVDASELGIVRWLSPMPDDETKGRPATIAVARNASIQKQVNRFDTANLQVAGVQSDPIALANFVAYEFADQLKSKDDEHDDAIAIVDSGATSTSAIIVSARSCAVWTFEHAGDELTKTIARETKKTLTDAEILKLNPASIQHPAAVFSEIEIKYESLRQRLERSVSKAQDDRDAPTVIQTWIVGGTTRCHGWVRHVLTS</sequence>
<organism evidence="2 3">
    <name type="scientific">Stieleria marina</name>
    <dbReference type="NCBI Taxonomy" id="1930275"/>
    <lineage>
        <taxon>Bacteria</taxon>
        <taxon>Pseudomonadati</taxon>
        <taxon>Planctomycetota</taxon>
        <taxon>Planctomycetia</taxon>
        <taxon>Pirellulales</taxon>
        <taxon>Pirellulaceae</taxon>
        <taxon>Stieleria</taxon>
    </lineage>
</organism>
<dbReference type="InterPro" id="IPR025874">
    <property type="entry name" value="DZR"/>
</dbReference>
<protein>
    <submittedName>
        <fullName evidence="2">Competence protein A</fullName>
    </submittedName>
</protein>
<reference evidence="2 3" key="1">
    <citation type="submission" date="2019-02" db="EMBL/GenBank/DDBJ databases">
        <title>Deep-cultivation of Planctomycetes and their phenomic and genomic characterization uncovers novel biology.</title>
        <authorList>
            <person name="Wiegand S."/>
            <person name="Jogler M."/>
            <person name="Boedeker C."/>
            <person name="Pinto D."/>
            <person name="Vollmers J."/>
            <person name="Rivas-Marin E."/>
            <person name="Kohn T."/>
            <person name="Peeters S.H."/>
            <person name="Heuer A."/>
            <person name="Rast P."/>
            <person name="Oberbeckmann S."/>
            <person name="Bunk B."/>
            <person name="Jeske O."/>
            <person name="Meyerdierks A."/>
            <person name="Storesund J.E."/>
            <person name="Kallscheuer N."/>
            <person name="Luecker S."/>
            <person name="Lage O.M."/>
            <person name="Pohl T."/>
            <person name="Merkel B.J."/>
            <person name="Hornburger P."/>
            <person name="Mueller R.-W."/>
            <person name="Bruemmer F."/>
            <person name="Labrenz M."/>
            <person name="Spormann A.M."/>
            <person name="Op den Camp H."/>
            <person name="Overmann J."/>
            <person name="Amann R."/>
            <person name="Jetten M.S.M."/>
            <person name="Mascher T."/>
            <person name="Medema M.H."/>
            <person name="Devos D.P."/>
            <person name="Kaster A.-K."/>
            <person name="Ovreas L."/>
            <person name="Rohde M."/>
            <person name="Galperin M.Y."/>
            <person name="Jogler C."/>
        </authorList>
    </citation>
    <scope>NUCLEOTIDE SEQUENCE [LARGE SCALE GENOMIC DNA]</scope>
    <source>
        <strain evidence="2 3">K23_9</strain>
    </source>
</reference>
<name>A0A517NWF0_9BACT</name>
<dbReference type="AlphaFoldDB" id="A0A517NWF0"/>
<dbReference type="InterPro" id="IPR005883">
    <property type="entry name" value="PilM"/>
</dbReference>
<dbReference type="Pfam" id="PF12773">
    <property type="entry name" value="DZR"/>
    <property type="match status" value="1"/>
</dbReference>
<dbReference type="RefSeq" id="WP_145419292.1">
    <property type="nucleotide sequence ID" value="NZ_CP036526.1"/>
</dbReference>
<accession>A0A517NWF0</accession>
<evidence type="ECO:0000259" key="1">
    <source>
        <dbReference type="Pfam" id="PF12773"/>
    </source>
</evidence>
<dbReference type="EMBL" id="CP036526">
    <property type="protein sequence ID" value="QDT11460.1"/>
    <property type="molecule type" value="Genomic_DNA"/>
</dbReference>
<keyword evidence="3" id="KW-1185">Reference proteome</keyword>
<evidence type="ECO:0000313" key="2">
    <source>
        <dbReference type="EMBL" id="QDT11460.1"/>
    </source>
</evidence>
<dbReference type="Gene3D" id="3.30.420.40">
    <property type="match status" value="2"/>
</dbReference>
<dbReference type="PANTHER" id="PTHR32432">
    <property type="entry name" value="CELL DIVISION PROTEIN FTSA-RELATED"/>
    <property type="match status" value="1"/>
</dbReference>
<dbReference type="OrthoDB" id="262533at2"/>
<feature type="domain" description="DZANK-type" evidence="1">
    <location>
        <begin position="24"/>
        <end position="67"/>
    </location>
</feature>
<dbReference type="Proteomes" id="UP000319817">
    <property type="component" value="Chromosome"/>
</dbReference>
<proteinExistence type="predicted"/>
<dbReference type="InterPro" id="IPR050696">
    <property type="entry name" value="FtsA/MreB"/>
</dbReference>
<gene>
    <name evidence="2" type="ORF">K239x_34580</name>
</gene>
<dbReference type="Gene3D" id="3.30.1490.300">
    <property type="match status" value="1"/>
</dbReference>
<evidence type="ECO:0000313" key="3">
    <source>
        <dbReference type="Proteomes" id="UP000319817"/>
    </source>
</evidence>
<dbReference type="PANTHER" id="PTHR32432:SF3">
    <property type="entry name" value="ETHANOLAMINE UTILIZATION PROTEIN EUTJ"/>
    <property type="match status" value="1"/>
</dbReference>
<dbReference type="Pfam" id="PF11104">
    <property type="entry name" value="PilM_2"/>
    <property type="match status" value="1"/>
</dbReference>